<sequence length="344" mass="36876">MQRLATAALFVVAFLYSTEQAVGSTKANAPCKNACGCKSRLLKRLDLYTSKYNDGISNERRNTEAYAKLVTAALTAVPTMRKKILPLLGAAADILDTCRAELATARPLVQTAMAKVTEAAGVYNTLQKLEDNLGEVKIEFGGSNLNLPVTKFTTKSLGALKQASCTGPDGEPQGLKLAFEHEENEPEPAKLITHGQIDLTCGTGASQNTACHGNVIDNQAHITIGLSFSDTSKDESGQWAAAPAKTKKTIHSNSADFIGDNTTAAHGALKAIRTAGATAPCSSLITDFNAFRNNPKFKLMVIKALLTNRLHRRKATQQSPKWMKRLTMPKVGKEPSTAPKHGKI</sequence>
<proteinExistence type="predicted"/>
<feature type="signal peptide" evidence="1">
    <location>
        <begin position="1"/>
        <end position="23"/>
    </location>
</feature>
<dbReference type="VEuPathDB" id="TriTrypDB:Tbg972.7.7510"/>
<evidence type="ECO:0000256" key="1">
    <source>
        <dbReference type="SAM" id="SignalP"/>
    </source>
</evidence>
<protein>
    <submittedName>
        <fullName evidence="2">Variant surface glycoprotein</fullName>
    </submittedName>
</protein>
<evidence type="ECO:0000313" key="2">
    <source>
        <dbReference type="EMBL" id="ARB50743.1"/>
    </source>
</evidence>
<keyword evidence="1" id="KW-0732">Signal</keyword>
<organism evidence="2">
    <name type="scientific">Trypanosoma brucei</name>
    <dbReference type="NCBI Taxonomy" id="5691"/>
    <lineage>
        <taxon>Eukaryota</taxon>
        <taxon>Discoba</taxon>
        <taxon>Euglenozoa</taxon>
        <taxon>Kinetoplastea</taxon>
        <taxon>Metakinetoplastina</taxon>
        <taxon>Trypanosomatida</taxon>
        <taxon>Trypanosomatidae</taxon>
        <taxon>Trypanosoma</taxon>
    </lineage>
</organism>
<dbReference type="EMBL" id="KY404492">
    <property type="protein sequence ID" value="ARB50743.1"/>
    <property type="molecule type" value="Genomic_DNA"/>
</dbReference>
<dbReference type="SUPFAM" id="SSF58087">
    <property type="entry name" value="Variant surface glycoprotein (N-terminal domain)"/>
    <property type="match status" value="1"/>
</dbReference>
<dbReference type="VEuPathDB" id="TriTrypDB:Tb427_000239400"/>
<dbReference type="AlphaFoldDB" id="A0A1V0FYB9"/>
<feature type="chain" id="PRO_5012165782" evidence="1">
    <location>
        <begin position="24"/>
        <end position="344"/>
    </location>
</feature>
<name>A0A1V0FYB9_9TRYP</name>
<reference evidence="2" key="1">
    <citation type="submission" date="2016-12" db="EMBL/GenBank/DDBJ databases">
        <title>Extending the VSGnome of Trypanosoma brucei strain TREU927.</title>
        <authorList>
            <person name="Cross G.A."/>
        </authorList>
    </citation>
    <scope>NUCLEOTIDE SEQUENCE</scope>
    <source>
        <strain evidence="2">Tb927.99.723</strain>
    </source>
</reference>
<dbReference type="VEuPathDB" id="TriTrypDB:Tb927.10.16420"/>
<accession>A0A1V0FYB9</accession>
<dbReference type="VEuPathDB" id="TriTrypDB:Tb1125.7.6500"/>